<evidence type="ECO:0000256" key="4">
    <source>
        <dbReference type="ARBA" id="ARBA00023186"/>
    </source>
</evidence>
<proteinExistence type="inferred from homology"/>
<evidence type="ECO:0000256" key="3">
    <source>
        <dbReference type="ARBA" id="ARBA00022840"/>
    </source>
</evidence>
<dbReference type="CDD" id="cd16927">
    <property type="entry name" value="HATPase_Hsp90-like"/>
    <property type="match status" value="1"/>
</dbReference>
<dbReference type="EMBL" id="GDHC01018377">
    <property type="protein sequence ID" value="JAQ00252.1"/>
    <property type="molecule type" value="Transcribed_RNA"/>
</dbReference>
<dbReference type="GO" id="GO:0051082">
    <property type="term" value="F:unfolded protein binding"/>
    <property type="evidence" value="ECO:0007669"/>
    <property type="project" value="InterPro"/>
</dbReference>
<protein>
    <submittedName>
        <fullName evidence="5">Heat shock protein 75 kDa, mitochondrial</fullName>
    </submittedName>
    <submittedName>
        <fullName evidence="6">Heat shock protein, mitochondrial</fullName>
    </submittedName>
</protein>
<evidence type="ECO:0000313" key="5">
    <source>
        <dbReference type="EMBL" id="JAF99757.1"/>
    </source>
</evidence>
<evidence type="ECO:0000256" key="1">
    <source>
        <dbReference type="ARBA" id="ARBA00008239"/>
    </source>
</evidence>
<evidence type="ECO:0000256" key="2">
    <source>
        <dbReference type="ARBA" id="ARBA00022741"/>
    </source>
</evidence>
<evidence type="ECO:0000313" key="6">
    <source>
        <dbReference type="EMBL" id="JAQ00252.1"/>
    </source>
</evidence>
<dbReference type="InterPro" id="IPR001404">
    <property type="entry name" value="Hsp90_fam"/>
</dbReference>
<reference evidence="5" key="2">
    <citation type="submission" date="2014-07" db="EMBL/GenBank/DDBJ databases">
        <authorList>
            <person name="Hull J."/>
        </authorList>
    </citation>
    <scope>NUCLEOTIDE SEQUENCE</scope>
</reference>
<keyword evidence="2" id="KW-0547">Nucleotide-binding</keyword>
<reference evidence="5" key="1">
    <citation type="journal article" date="2014" name="PLoS ONE">
        <title>Transcriptome-Based Identification of ABC Transporters in the Western Tarnished Plant Bug Lygus hesperus.</title>
        <authorList>
            <person name="Hull J.J."/>
            <person name="Chaney K."/>
            <person name="Geib S.M."/>
            <person name="Fabrick J.A."/>
            <person name="Brent C.S."/>
            <person name="Walsh D."/>
            <person name="Lavine L.C."/>
        </authorList>
    </citation>
    <scope>NUCLEOTIDE SEQUENCE</scope>
</reference>
<sequence length="205" mass="22427">MEDSSTGAGCSSNEKVDTSTKEDFVFEAETRQLLDIVIHSLYTDKEVFVRELLSNASDALEKTLFLRTTADNSVVCPDTQLEIRIFVNKDANTITIQDNGIGMTKEELIANVGTIARSGSKQFVKEMSNLQNTTDSPSNAVSNIIGQFGVGFYSSFMVGSRVELFTRSSKADAPEQGYWWSSDGSGNYELAPAENVDIGTKVIIH</sequence>
<dbReference type="PRINTS" id="PR00775">
    <property type="entry name" value="HEATSHOCK90"/>
</dbReference>
<reference evidence="6" key="3">
    <citation type="journal article" date="2016" name="Gigascience">
        <title>De novo construction of an expanded transcriptome assembly for the western tarnished plant bug, Lygus hesperus.</title>
        <authorList>
            <person name="Tassone E.E."/>
            <person name="Geib S.M."/>
            <person name="Hall B."/>
            <person name="Fabrick J.A."/>
            <person name="Brent C.S."/>
            <person name="Hull J.J."/>
        </authorList>
    </citation>
    <scope>NUCLEOTIDE SEQUENCE</scope>
</reference>
<dbReference type="GO" id="GO:0005524">
    <property type="term" value="F:ATP binding"/>
    <property type="evidence" value="ECO:0007669"/>
    <property type="project" value="UniProtKB-KW"/>
</dbReference>
<dbReference type="GO" id="GO:0016887">
    <property type="term" value="F:ATP hydrolysis activity"/>
    <property type="evidence" value="ECO:0007669"/>
    <property type="project" value="InterPro"/>
</dbReference>
<name>A0A0A9VZX7_LYGHE</name>
<dbReference type="GO" id="GO:0140662">
    <property type="term" value="F:ATP-dependent protein folding chaperone"/>
    <property type="evidence" value="ECO:0007669"/>
    <property type="project" value="InterPro"/>
</dbReference>
<gene>
    <name evidence="5" type="primary">Trap1_1</name>
    <name evidence="5" type="ORF">CM83_6231</name>
    <name evidence="6" type="ORF">g.18220</name>
</gene>
<dbReference type="EMBL" id="GBHO01043846">
    <property type="protein sequence ID" value="JAF99757.1"/>
    <property type="molecule type" value="Transcribed_RNA"/>
</dbReference>
<dbReference type="InterPro" id="IPR020575">
    <property type="entry name" value="Hsp90_N"/>
</dbReference>
<keyword evidence="4" id="KW-0143">Chaperone</keyword>
<dbReference type="Pfam" id="PF13589">
    <property type="entry name" value="HATPase_c_3"/>
    <property type="match status" value="1"/>
</dbReference>
<dbReference type="AlphaFoldDB" id="A0A0A9VZX7"/>
<dbReference type="Gene3D" id="3.30.565.10">
    <property type="entry name" value="Histidine kinase-like ATPase, C-terminal domain"/>
    <property type="match status" value="1"/>
</dbReference>
<dbReference type="SUPFAM" id="SSF55874">
    <property type="entry name" value="ATPase domain of HSP90 chaperone/DNA topoisomerase II/histidine kinase"/>
    <property type="match status" value="1"/>
</dbReference>
<comment type="similarity">
    <text evidence="1">Belongs to the heat shock protein 90 family.</text>
</comment>
<dbReference type="PANTHER" id="PTHR11528">
    <property type="entry name" value="HEAT SHOCK PROTEIN 90 FAMILY MEMBER"/>
    <property type="match status" value="1"/>
</dbReference>
<keyword evidence="5" id="KW-0346">Stress response</keyword>
<dbReference type="InterPro" id="IPR036890">
    <property type="entry name" value="HATPase_C_sf"/>
</dbReference>
<accession>A0A0A9VZX7</accession>
<keyword evidence="3" id="KW-0067">ATP-binding</keyword>
<organism evidence="5">
    <name type="scientific">Lygus hesperus</name>
    <name type="common">Western plant bug</name>
    <dbReference type="NCBI Taxonomy" id="30085"/>
    <lineage>
        <taxon>Eukaryota</taxon>
        <taxon>Metazoa</taxon>
        <taxon>Ecdysozoa</taxon>
        <taxon>Arthropoda</taxon>
        <taxon>Hexapoda</taxon>
        <taxon>Insecta</taxon>
        <taxon>Pterygota</taxon>
        <taxon>Neoptera</taxon>
        <taxon>Paraneoptera</taxon>
        <taxon>Hemiptera</taxon>
        <taxon>Heteroptera</taxon>
        <taxon>Panheteroptera</taxon>
        <taxon>Cimicomorpha</taxon>
        <taxon>Miridae</taxon>
        <taxon>Mirini</taxon>
        <taxon>Lygus</taxon>
    </lineage>
</organism>